<reference evidence="1 2" key="1">
    <citation type="submission" date="2020-04" db="EMBL/GenBank/DDBJ databases">
        <title>The first description of lens atrophy caused by putative novel Shewanella sp. that is a new emerging pathogen for cultured rainbow trout?</title>
        <authorList>
            <person name="Saticioglu I.B."/>
            <person name="Duman M."/>
            <person name="Altun S."/>
        </authorList>
    </citation>
    <scope>NUCLEOTIDE SEQUENCE [LARGE SCALE GENOMIC DNA]</scope>
    <source>
        <strain evidence="1 2">S-1</strain>
    </source>
</reference>
<evidence type="ECO:0000313" key="2">
    <source>
        <dbReference type="Proteomes" id="UP000527352"/>
    </source>
</evidence>
<protein>
    <submittedName>
        <fullName evidence="1">Uncharacterized protein</fullName>
    </submittedName>
</protein>
<keyword evidence="2" id="KW-1185">Reference proteome</keyword>
<dbReference type="EMBL" id="JABAEB010000006">
    <property type="protein sequence ID" value="NLQ23403.1"/>
    <property type="molecule type" value="Genomic_DNA"/>
</dbReference>
<comment type="caution">
    <text evidence="1">The sequence shown here is derived from an EMBL/GenBank/DDBJ whole genome shotgun (WGS) entry which is preliminary data.</text>
</comment>
<dbReference type="RefSeq" id="WP_168825174.1">
    <property type="nucleotide sequence ID" value="NZ_JABAEB010000006.1"/>
</dbReference>
<name>A0ABX1KQ04_9GAMM</name>
<sequence>MASLEFKITLKYYVQIINFYKQFIEGLRTELPEEYGLLVQPENIHEPVVLHIVGTTWEITIRPIQKDQLYGLIEFKTIEDTKVVFTLYIDRYGNFGSDVTEGGKVELFTSVRHNPDYQFYVIRPFFESFFSYHGIAIT</sequence>
<organism evidence="1 2">
    <name type="scientific">Shewanella oncorhynchi</name>
    <dbReference type="NCBI Taxonomy" id="2726434"/>
    <lineage>
        <taxon>Bacteria</taxon>
        <taxon>Pseudomonadati</taxon>
        <taxon>Pseudomonadota</taxon>
        <taxon>Gammaproteobacteria</taxon>
        <taxon>Alteromonadales</taxon>
        <taxon>Shewanellaceae</taxon>
        <taxon>Shewanella</taxon>
    </lineage>
</organism>
<evidence type="ECO:0000313" key="1">
    <source>
        <dbReference type="EMBL" id="NLQ23403.1"/>
    </source>
</evidence>
<proteinExistence type="predicted"/>
<accession>A0ABX1KQ04</accession>
<gene>
    <name evidence="1" type="ORF">HGO26_11020</name>
</gene>
<dbReference type="Proteomes" id="UP000527352">
    <property type="component" value="Unassembled WGS sequence"/>
</dbReference>